<feature type="compositionally biased region" description="Basic residues" evidence="7">
    <location>
        <begin position="56"/>
        <end position="71"/>
    </location>
</feature>
<evidence type="ECO:0000256" key="8">
    <source>
        <dbReference type="SAM" id="Phobius"/>
    </source>
</evidence>
<evidence type="ECO:0000256" key="7">
    <source>
        <dbReference type="SAM" id="MobiDB-lite"/>
    </source>
</evidence>
<dbReference type="PANTHER" id="PTHR16950">
    <property type="entry name" value="ZINC TRANSPORTER SLC39A7 HISTIDINE-RICH MEMBRANE PROTEIN KE4"/>
    <property type="match status" value="1"/>
</dbReference>
<comment type="caution">
    <text evidence="10">The sequence shown here is derived from an EMBL/GenBank/DDBJ whole genome shotgun (WGS) entry which is preliminary data.</text>
</comment>
<dbReference type="Proteomes" id="UP001159428">
    <property type="component" value="Unassembled WGS sequence"/>
</dbReference>
<gene>
    <name evidence="10" type="ORF">PMEA_00010463</name>
</gene>
<keyword evidence="4 8" id="KW-1133">Transmembrane helix</keyword>
<keyword evidence="5 8" id="KW-0472">Membrane</keyword>
<feature type="transmembrane region" description="Helical" evidence="8">
    <location>
        <begin position="124"/>
        <end position="145"/>
    </location>
</feature>
<feature type="compositionally biased region" description="Basic and acidic residues" evidence="7">
    <location>
        <begin position="188"/>
        <end position="210"/>
    </location>
</feature>
<feature type="region of interest" description="Disordered" evidence="7">
    <location>
        <begin position="185"/>
        <end position="210"/>
    </location>
</feature>
<keyword evidence="11" id="KW-1185">Reference proteome</keyword>
<name>A0AAU9VRH6_9CNID</name>
<feature type="compositionally biased region" description="Basic and acidic residues" evidence="7">
    <location>
        <begin position="283"/>
        <end position="303"/>
    </location>
</feature>
<evidence type="ECO:0000256" key="9">
    <source>
        <dbReference type="SAM" id="SignalP"/>
    </source>
</evidence>
<feature type="region of interest" description="Disordered" evidence="7">
    <location>
        <begin position="28"/>
        <end position="96"/>
    </location>
</feature>
<dbReference type="InterPro" id="IPR003689">
    <property type="entry name" value="ZIP"/>
</dbReference>
<evidence type="ECO:0000256" key="3">
    <source>
        <dbReference type="ARBA" id="ARBA00022692"/>
    </source>
</evidence>
<reference evidence="10 11" key="1">
    <citation type="submission" date="2022-05" db="EMBL/GenBank/DDBJ databases">
        <authorList>
            <consortium name="Genoscope - CEA"/>
            <person name="William W."/>
        </authorList>
    </citation>
    <scope>NUCLEOTIDE SEQUENCE [LARGE SCALE GENOMIC DNA]</scope>
</reference>
<dbReference type="EMBL" id="CALNXJ010000002">
    <property type="protein sequence ID" value="CAH3034062.1"/>
    <property type="molecule type" value="Genomic_DNA"/>
</dbReference>
<dbReference type="GO" id="GO:0005385">
    <property type="term" value="F:zinc ion transmembrane transporter activity"/>
    <property type="evidence" value="ECO:0007669"/>
    <property type="project" value="TreeGrafter"/>
</dbReference>
<evidence type="ECO:0000256" key="1">
    <source>
        <dbReference type="ARBA" id="ARBA00004141"/>
    </source>
</evidence>
<evidence type="ECO:0000313" key="11">
    <source>
        <dbReference type="Proteomes" id="UP001159428"/>
    </source>
</evidence>
<dbReference type="GO" id="GO:0006882">
    <property type="term" value="P:intracellular zinc ion homeostasis"/>
    <property type="evidence" value="ECO:0007669"/>
    <property type="project" value="TreeGrafter"/>
</dbReference>
<keyword evidence="2" id="KW-0813">Transport</keyword>
<evidence type="ECO:0008006" key="12">
    <source>
        <dbReference type="Google" id="ProtNLM"/>
    </source>
</evidence>
<feature type="compositionally biased region" description="Basic residues" evidence="7">
    <location>
        <begin position="83"/>
        <end position="93"/>
    </location>
</feature>
<feature type="transmembrane region" description="Helical" evidence="8">
    <location>
        <begin position="437"/>
        <end position="453"/>
    </location>
</feature>
<comment type="similarity">
    <text evidence="6">Belongs to the ZIP transporter (TC 2.A.5) family. KE4/Catsup subfamily.</text>
</comment>
<feature type="transmembrane region" description="Helical" evidence="8">
    <location>
        <begin position="374"/>
        <end position="396"/>
    </location>
</feature>
<comment type="subcellular location">
    <subcellularLocation>
        <location evidence="1">Membrane</location>
        <topology evidence="1">Multi-pass membrane protein</topology>
    </subcellularLocation>
</comment>
<feature type="transmembrane region" description="Helical" evidence="8">
    <location>
        <begin position="157"/>
        <end position="178"/>
    </location>
</feature>
<feature type="compositionally biased region" description="Basic and acidic residues" evidence="7">
    <location>
        <begin position="29"/>
        <end position="40"/>
    </location>
</feature>
<sequence>MVRMIFCVFLSLLFFSALHGLENDDHDVEVEHGHSHEEGHKHHSHGHSHDHGHGHSHDHHGHSHGSHGHSHGSHDHSHDSHGHGHGHDHHSHNHDHYEKQKYIHHGTSSSSKLPSRDGNLTTKWLQAIGATLLISAAPFFILFFIPLQSNSAEQQPLLKILLAFASGGLLGDAFLHLIPHAISPHSHGSGDGHEHSHSHQHSHDGEHHHDHSSEMAVGLWVLAGLIAFLMVEKFVRLVKGGHGHSHSAPKIVAKNGDVSPKNGHEHDDSISGETDQEIRKRKKTDEATEKDSNSDSASEPHDHEEDIKVAGYLNLAADFTHNFTDGLAIGASFLVSRNLGIITTLTILLHEVPHEIGDFAILVQSGCNKRKAMFLQLTTATGALAGTFCGLLAENIGESATLWILPFTAGGFIYIATVSVIPELLEDTKLGQSIKEILGMLVGVLMMVLIAKFE</sequence>
<evidence type="ECO:0000256" key="2">
    <source>
        <dbReference type="ARBA" id="ARBA00022448"/>
    </source>
</evidence>
<evidence type="ECO:0000256" key="5">
    <source>
        <dbReference type="ARBA" id="ARBA00023136"/>
    </source>
</evidence>
<proteinExistence type="inferred from homology"/>
<feature type="region of interest" description="Disordered" evidence="7">
    <location>
        <begin position="243"/>
        <end position="303"/>
    </location>
</feature>
<dbReference type="AlphaFoldDB" id="A0AAU9VRH6"/>
<keyword evidence="3 8" id="KW-0812">Transmembrane</keyword>
<evidence type="ECO:0000256" key="4">
    <source>
        <dbReference type="ARBA" id="ARBA00022989"/>
    </source>
</evidence>
<feature type="chain" id="PRO_5043829824" description="Catsup protein" evidence="9">
    <location>
        <begin position="21"/>
        <end position="454"/>
    </location>
</feature>
<keyword evidence="9" id="KW-0732">Signal</keyword>
<feature type="transmembrane region" description="Helical" evidence="8">
    <location>
        <begin position="402"/>
        <end position="425"/>
    </location>
</feature>
<accession>A0AAU9VRH6</accession>
<protein>
    <recommendedName>
        <fullName evidence="12">Catsup protein</fullName>
    </recommendedName>
</protein>
<organism evidence="10 11">
    <name type="scientific">Pocillopora meandrina</name>
    <dbReference type="NCBI Taxonomy" id="46732"/>
    <lineage>
        <taxon>Eukaryota</taxon>
        <taxon>Metazoa</taxon>
        <taxon>Cnidaria</taxon>
        <taxon>Anthozoa</taxon>
        <taxon>Hexacorallia</taxon>
        <taxon>Scleractinia</taxon>
        <taxon>Astrocoeniina</taxon>
        <taxon>Pocilloporidae</taxon>
        <taxon>Pocillopora</taxon>
    </lineage>
</organism>
<dbReference type="Pfam" id="PF02535">
    <property type="entry name" value="Zip"/>
    <property type="match status" value="1"/>
</dbReference>
<feature type="transmembrane region" description="Helical" evidence="8">
    <location>
        <begin position="217"/>
        <end position="235"/>
    </location>
</feature>
<feature type="signal peptide" evidence="9">
    <location>
        <begin position="1"/>
        <end position="20"/>
    </location>
</feature>
<evidence type="ECO:0000256" key="6">
    <source>
        <dbReference type="ARBA" id="ARBA00038485"/>
    </source>
</evidence>
<feature type="compositionally biased region" description="Basic and acidic residues" evidence="7">
    <location>
        <begin position="72"/>
        <end position="82"/>
    </location>
</feature>
<dbReference type="PANTHER" id="PTHR16950:SF25">
    <property type="entry name" value="ZINC TRANSPORTER SLC39A7"/>
    <property type="match status" value="1"/>
</dbReference>
<dbReference type="GO" id="GO:0016020">
    <property type="term" value="C:membrane"/>
    <property type="evidence" value="ECO:0007669"/>
    <property type="project" value="UniProtKB-SubCell"/>
</dbReference>
<evidence type="ECO:0000313" key="10">
    <source>
        <dbReference type="EMBL" id="CAH3034062.1"/>
    </source>
</evidence>